<evidence type="ECO:0000256" key="1">
    <source>
        <dbReference type="SAM" id="SignalP"/>
    </source>
</evidence>
<reference evidence="3" key="1">
    <citation type="submission" date="2016-10" db="EMBL/GenBank/DDBJ databases">
        <authorList>
            <person name="Varghese N."/>
            <person name="Submissions S."/>
        </authorList>
    </citation>
    <scope>NUCLEOTIDE SEQUENCE [LARGE SCALE GENOMIC DNA]</scope>
    <source>
        <strain evidence="3">DSM 22361</strain>
    </source>
</reference>
<evidence type="ECO:0000313" key="2">
    <source>
        <dbReference type="EMBL" id="SEG39215.1"/>
    </source>
</evidence>
<gene>
    <name evidence="2" type="ORF">SAMN05421877_107160</name>
</gene>
<feature type="chain" id="PRO_5009291940" evidence="1">
    <location>
        <begin position="22"/>
        <end position="152"/>
    </location>
</feature>
<dbReference type="OrthoDB" id="982482at2"/>
<organism evidence="2 3">
    <name type="scientific">Sphingobacterium lactis</name>
    <dbReference type="NCBI Taxonomy" id="797291"/>
    <lineage>
        <taxon>Bacteria</taxon>
        <taxon>Pseudomonadati</taxon>
        <taxon>Bacteroidota</taxon>
        <taxon>Sphingobacteriia</taxon>
        <taxon>Sphingobacteriales</taxon>
        <taxon>Sphingobacteriaceae</taxon>
        <taxon>Sphingobacterium</taxon>
    </lineage>
</organism>
<dbReference type="AlphaFoldDB" id="A0A1H5ZTU9"/>
<sequence>MVKLFTTALLIFLLASCQEGAFFEKNTVIPNMLWDYDFQPQYTIDVDDKQARYDIFVNIRHNAYYPYHNLFLLLHEKGKGLRDTAFRYELQLAEDEGKWLGNSAGNLYEQSALVKENVSFPDTGKYTLSLEHNMHENPLRGINDVGIKIIKK</sequence>
<accession>A0A1H5ZTU9</accession>
<keyword evidence="2" id="KW-0449">Lipoprotein</keyword>
<dbReference type="NCBIfam" id="TIGR03511">
    <property type="entry name" value="GldH_lipo"/>
    <property type="match status" value="1"/>
</dbReference>
<feature type="signal peptide" evidence="1">
    <location>
        <begin position="1"/>
        <end position="21"/>
    </location>
</feature>
<dbReference type="InterPro" id="IPR020018">
    <property type="entry name" value="Motility-assoc_lipoprot_GldH"/>
</dbReference>
<dbReference type="EMBL" id="FNUT01000007">
    <property type="protein sequence ID" value="SEG39215.1"/>
    <property type="molecule type" value="Genomic_DNA"/>
</dbReference>
<dbReference type="Pfam" id="PF14109">
    <property type="entry name" value="GldH_lipo"/>
    <property type="match status" value="1"/>
</dbReference>
<dbReference type="RefSeq" id="WP_103906595.1">
    <property type="nucleotide sequence ID" value="NZ_CP049246.1"/>
</dbReference>
<proteinExistence type="predicted"/>
<dbReference type="PROSITE" id="PS51257">
    <property type="entry name" value="PROKAR_LIPOPROTEIN"/>
    <property type="match status" value="1"/>
</dbReference>
<keyword evidence="3" id="KW-1185">Reference proteome</keyword>
<evidence type="ECO:0000313" key="3">
    <source>
        <dbReference type="Proteomes" id="UP000236731"/>
    </source>
</evidence>
<protein>
    <submittedName>
        <fullName evidence="2">Gliding motility-associated lipoprotein GldH</fullName>
    </submittedName>
</protein>
<dbReference type="Proteomes" id="UP000236731">
    <property type="component" value="Unassembled WGS sequence"/>
</dbReference>
<keyword evidence="1" id="KW-0732">Signal</keyword>
<name>A0A1H5ZTU9_9SPHI</name>